<gene>
    <name evidence="8" type="ORF">ACHAWU_008870</name>
</gene>
<accession>A0ABD3N5E9</accession>
<keyword evidence="9" id="KW-1185">Reference proteome</keyword>
<dbReference type="SUPFAM" id="SSF50447">
    <property type="entry name" value="Translation proteins"/>
    <property type="match status" value="1"/>
</dbReference>
<dbReference type="Proteomes" id="UP001530293">
    <property type="component" value="Unassembled WGS sequence"/>
</dbReference>
<dbReference type="InterPro" id="IPR027417">
    <property type="entry name" value="P-loop_NTPase"/>
</dbReference>
<dbReference type="SUPFAM" id="SSF52540">
    <property type="entry name" value="P-loop containing nucleoside triphosphate hydrolases"/>
    <property type="match status" value="1"/>
</dbReference>
<feature type="region of interest" description="Disordered" evidence="6">
    <location>
        <begin position="156"/>
        <end position="184"/>
    </location>
</feature>
<dbReference type="Gene3D" id="2.40.30.10">
    <property type="entry name" value="Translation factors"/>
    <property type="match status" value="1"/>
</dbReference>
<evidence type="ECO:0000256" key="4">
    <source>
        <dbReference type="ARBA" id="ARBA00022741"/>
    </source>
</evidence>
<dbReference type="AlphaFoldDB" id="A0ABD3N5E9"/>
<dbReference type="InterPro" id="IPR000795">
    <property type="entry name" value="T_Tr_GTP-bd_dom"/>
</dbReference>
<dbReference type="EMBL" id="JALLBG020000055">
    <property type="protein sequence ID" value="KAL3769461.1"/>
    <property type="molecule type" value="Genomic_DNA"/>
</dbReference>
<evidence type="ECO:0000259" key="7">
    <source>
        <dbReference type="PROSITE" id="PS51722"/>
    </source>
</evidence>
<keyword evidence="5" id="KW-0342">GTP-binding</keyword>
<dbReference type="PANTHER" id="PTHR43721:SF9">
    <property type="entry name" value="GTP-BINDING PROTEIN 1"/>
    <property type="match status" value="1"/>
</dbReference>
<dbReference type="GO" id="GO:0009507">
    <property type="term" value="C:chloroplast"/>
    <property type="evidence" value="ECO:0007669"/>
    <property type="project" value="UniProtKB-SubCell"/>
</dbReference>
<dbReference type="InterPro" id="IPR009000">
    <property type="entry name" value="Transl_B-barrel_sf"/>
</dbReference>
<evidence type="ECO:0000256" key="1">
    <source>
        <dbReference type="ARBA" id="ARBA00004229"/>
    </source>
</evidence>
<evidence type="ECO:0000256" key="3">
    <source>
        <dbReference type="ARBA" id="ARBA00021392"/>
    </source>
</evidence>
<proteinExistence type="inferred from homology"/>
<evidence type="ECO:0000313" key="8">
    <source>
        <dbReference type="EMBL" id="KAL3769461.1"/>
    </source>
</evidence>
<dbReference type="Pfam" id="PF00009">
    <property type="entry name" value="GTP_EFTU"/>
    <property type="match status" value="1"/>
</dbReference>
<dbReference type="CDD" id="cd03694">
    <property type="entry name" value="GTPBP_II"/>
    <property type="match status" value="1"/>
</dbReference>
<dbReference type="InterPro" id="IPR009001">
    <property type="entry name" value="Transl_elong_EF1A/Init_IF2_C"/>
</dbReference>
<comment type="caution">
    <text evidence="8">The sequence shown here is derived from an EMBL/GenBank/DDBJ whole genome shotgun (WGS) entry which is preliminary data.</text>
</comment>
<reference evidence="8 9" key="1">
    <citation type="submission" date="2024-10" db="EMBL/GenBank/DDBJ databases">
        <title>Updated reference genomes for cyclostephanoid diatoms.</title>
        <authorList>
            <person name="Roberts W.R."/>
            <person name="Alverson A.J."/>
        </authorList>
    </citation>
    <scope>NUCLEOTIDE SEQUENCE [LARGE SCALE GENOMIC DNA]</scope>
    <source>
        <strain evidence="8 9">AJA232-27</strain>
    </source>
</reference>
<comment type="similarity">
    <text evidence="2">Belongs to the TRAFAC class translation factor GTPase superfamily. Classic translation factor GTPase family. EF-Tu/EF-1A subfamily.</text>
</comment>
<sequence length="735" mass="80690">MTSLNNSNMALYARRSLRVIDPESHDGSAEYKRQVHKNLSTTRLRTLSTQMSYRLDEGKGRCTYHIGVEDDGCHSLLDYPAVSESAWILESIARSLNAVVLQRKMIQNEIEFTHAENDEEVLTLTKDRSRVIVVDEPPVLARGDMVGDYHYVNEDEKEDKVDVRGGGSGSTSNGKGHSKKKTRLCTEEGSYTRCELVIQRVETHLLDPSPLSLSALSRVSSFGEGVDGAMATTDLRKLAGLRLDRSASIHEDEAEMQTSSPKEEEKSGMGSSMTDDSISKPISVEETLSSRNIRVAVVGNVDAGKSTLIGTLTTSFLDDGRGSSRTAIMKHRHEIESGRTSTSSSHLLGFRHSGETIAGCDKIRSNKMKSEDEIARSSYRIITLMDLAGHEKYLKTTIHGVSSGMADYGLILVNSRHPPTHMTQHHLNLCCTYGIPVVVVFTKIDGCPDHALDTSKKELSKLLKSPDIGKKPFAIKTEQDVTTCIGKLHTLAPTIDISCVTGEGLDLLRKLLFALPKRRRHEKKVNRPFEFLVDDVFSNVPGVGSVVSGFVNAGELTVGNTQVYIGPTDDGTFLKTVAKSAHIARINTTHVTAGQSATLAFSLNKEMRKKLRRGMVVVRDNPTSTKVFDAEICVLKGEGTTIRKSYQAYVHVLNVRQTAFARNIEIVNNNALGLPPSHCADSDGIVLRPGSRAKVCFEFAKRPEYIRPGMRMLFRDGRVRGVGIITGIPAVEPVA</sequence>
<dbReference type="PANTHER" id="PTHR43721">
    <property type="entry name" value="ELONGATION FACTOR TU-RELATED"/>
    <property type="match status" value="1"/>
</dbReference>
<dbReference type="Gene3D" id="3.40.50.300">
    <property type="entry name" value="P-loop containing nucleotide triphosphate hydrolases"/>
    <property type="match status" value="1"/>
</dbReference>
<organism evidence="8 9">
    <name type="scientific">Discostella pseudostelligera</name>
    <dbReference type="NCBI Taxonomy" id="259834"/>
    <lineage>
        <taxon>Eukaryota</taxon>
        <taxon>Sar</taxon>
        <taxon>Stramenopiles</taxon>
        <taxon>Ochrophyta</taxon>
        <taxon>Bacillariophyta</taxon>
        <taxon>Coscinodiscophyceae</taxon>
        <taxon>Thalassiosirophycidae</taxon>
        <taxon>Stephanodiscales</taxon>
        <taxon>Stephanodiscaceae</taxon>
        <taxon>Discostella</taxon>
    </lineage>
</organism>
<dbReference type="PROSITE" id="PS51722">
    <property type="entry name" value="G_TR_2"/>
    <property type="match status" value="1"/>
</dbReference>
<dbReference type="GO" id="GO:0005525">
    <property type="term" value="F:GTP binding"/>
    <property type="evidence" value="ECO:0007669"/>
    <property type="project" value="UniProtKB-KW"/>
</dbReference>
<dbReference type="FunFam" id="3.40.50.300:FF:001865">
    <property type="entry name" value="GTP-binding protein"/>
    <property type="match status" value="1"/>
</dbReference>
<evidence type="ECO:0000256" key="2">
    <source>
        <dbReference type="ARBA" id="ARBA00007249"/>
    </source>
</evidence>
<protein>
    <recommendedName>
        <fullName evidence="3">Elongation factor Tu, chloroplastic</fullName>
    </recommendedName>
</protein>
<feature type="region of interest" description="Disordered" evidence="6">
    <location>
        <begin position="247"/>
        <end position="280"/>
    </location>
</feature>
<name>A0ABD3N5E9_9STRA</name>
<evidence type="ECO:0000256" key="5">
    <source>
        <dbReference type="ARBA" id="ARBA00023134"/>
    </source>
</evidence>
<dbReference type="SUPFAM" id="SSF50465">
    <property type="entry name" value="EF-Tu/eEF-1alpha/eIF2-gamma C-terminal domain"/>
    <property type="match status" value="1"/>
</dbReference>
<dbReference type="InterPro" id="IPR050055">
    <property type="entry name" value="EF-Tu_GTPase"/>
</dbReference>
<evidence type="ECO:0000313" key="9">
    <source>
        <dbReference type="Proteomes" id="UP001530293"/>
    </source>
</evidence>
<evidence type="ECO:0000256" key="6">
    <source>
        <dbReference type="SAM" id="MobiDB-lite"/>
    </source>
</evidence>
<comment type="subcellular location">
    <subcellularLocation>
        <location evidence="1">Plastid</location>
        <location evidence="1">Chloroplast</location>
    </subcellularLocation>
</comment>
<keyword evidence="4" id="KW-0547">Nucleotide-binding</keyword>
<feature type="domain" description="Tr-type G" evidence="7">
    <location>
        <begin position="290"/>
        <end position="520"/>
    </location>
</feature>